<protein>
    <recommendedName>
        <fullName evidence="1">DUF3849 domain-containing protein</fullName>
    </recommendedName>
</protein>
<feature type="domain" description="DUF3849" evidence="1">
    <location>
        <begin position="9"/>
        <end position="135"/>
    </location>
</feature>
<accession>A0A098B0M1</accession>
<dbReference type="PATRIC" id="fig|49338.4.peg.1651"/>
<dbReference type="RefSeq" id="WP_179236785.1">
    <property type="nucleotide sequence ID" value="NZ_LK996017.1"/>
</dbReference>
<dbReference type="AlphaFoldDB" id="A0A098B0M1"/>
<organism evidence="2">
    <name type="scientific">Desulfitobacterium hafniense</name>
    <name type="common">Desulfitobacterium frappieri</name>
    <dbReference type="NCBI Taxonomy" id="49338"/>
    <lineage>
        <taxon>Bacteria</taxon>
        <taxon>Bacillati</taxon>
        <taxon>Bacillota</taxon>
        <taxon>Clostridia</taxon>
        <taxon>Eubacteriales</taxon>
        <taxon>Desulfitobacteriaceae</taxon>
        <taxon>Desulfitobacterium</taxon>
    </lineage>
</organism>
<dbReference type="Pfam" id="PF12960">
    <property type="entry name" value="DUF3849"/>
    <property type="match status" value="1"/>
</dbReference>
<evidence type="ECO:0000259" key="1">
    <source>
        <dbReference type="Pfam" id="PF12960"/>
    </source>
</evidence>
<gene>
    <name evidence="2" type="ORF">DPCES_1534</name>
</gene>
<name>A0A098B0M1_DESHA</name>
<reference evidence="2" key="1">
    <citation type="submission" date="2014-07" db="EMBL/GenBank/DDBJ databases">
        <authorList>
            <person name="Hornung V.Bastian."/>
        </authorList>
    </citation>
    <scope>NUCLEOTIDE SEQUENCE</scope>
    <source>
        <strain evidence="2">PCE-S</strain>
    </source>
</reference>
<sequence>MADKEFLSVYPYSFHEAKRLNELACWKESHKENVACKKAIEEAIRNGFDGMYLDKDCAGRVIAEFGYHRVAYVLANSLQQKDYDGRFSRGNHDWAKQTYIPPDKDAYSDRNTYFTVDSHPAVLDGFVNQYRRVYQSLGLFDYTHCLPDTEKQDFEGKVVVLSPKTLKESCLTARDQLWLCTGGFGSHAGSRGQAVFATCLADGERTRWNRSDIVGVLADSHLPDWAQEKLQELQGPEQEPTGMGGMEMK</sequence>
<evidence type="ECO:0000313" key="2">
    <source>
        <dbReference type="EMBL" id="CDX01421.1"/>
    </source>
</evidence>
<dbReference type="InterPro" id="IPR024383">
    <property type="entry name" value="DUF3849"/>
</dbReference>
<proteinExistence type="predicted"/>
<dbReference type="EMBL" id="LK996017">
    <property type="protein sequence ID" value="CDX01421.1"/>
    <property type="molecule type" value="Genomic_DNA"/>
</dbReference>